<evidence type="ECO:0000256" key="1">
    <source>
        <dbReference type="ARBA" id="ARBA00001947"/>
    </source>
</evidence>
<gene>
    <name evidence="9" type="ORF">CYY_002411</name>
</gene>
<sequence>MMKCALFPRPGAGIELASIPIPEPKDQEVRIKVYACGVCHTDITVGEGKVDGITYPRVPGHEVAGVIDVVGKNVVGFKKGDRVGVGFYGGKHCGICKDCLNNSWTTCKKIETCGTTYDGGFAEYMVAPQDALAKIPEDLDFKYAGPLMCAGVTVYNSMRNMKMMPGSLIAIHGLGGLGHLAVQYGNKMGMEVAAIGLDRTNEELYKKLGAHHYFTNDEAVEKLTALGGANLIVATAPHPPSIEKLQKALANEGKLLVLTLIDSMTIDTMDLVLKKKSIVGFLTGDPRDMEDTLKFSALTNVKPMIEEYPLEKVKLCMDKDHMAKAKFRNVLIIDKEKK</sequence>
<evidence type="ECO:0000256" key="4">
    <source>
        <dbReference type="ARBA" id="ARBA00022833"/>
    </source>
</evidence>
<keyword evidence="3 7" id="KW-0479">Metal-binding</keyword>
<dbReference type="FunFam" id="3.40.50.720:FF:000039">
    <property type="entry name" value="Alcohol dehydrogenase AdhP"/>
    <property type="match status" value="1"/>
</dbReference>
<keyword evidence="10" id="KW-1185">Reference proteome</keyword>
<dbReference type="Proteomes" id="UP000695562">
    <property type="component" value="Unassembled WGS sequence"/>
</dbReference>
<evidence type="ECO:0000256" key="2">
    <source>
        <dbReference type="ARBA" id="ARBA00008072"/>
    </source>
</evidence>
<dbReference type="Gene3D" id="3.40.50.720">
    <property type="entry name" value="NAD(P)-binding Rossmann-like Domain"/>
    <property type="match status" value="1"/>
</dbReference>
<dbReference type="SUPFAM" id="SSF50129">
    <property type="entry name" value="GroES-like"/>
    <property type="match status" value="1"/>
</dbReference>
<evidence type="ECO:0000259" key="8">
    <source>
        <dbReference type="SMART" id="SM00829"/>
    </source>
</evidence>
<dbReference type="OrthoDB" id="1560166at2759"/>
<accession>A0A8J4PYH5</accession>
<evidence type="ECO:0000313" key="9">
    <source>
        <dbReference type="EMBL" id="KAF2076296.1"/>
    </source>
</evidence>
<dbReference type="SUPFAM" id="SSF51735">
    <property type="entry name" value="NAD(P)-binding Rossmann-fold domains"/>
    <property type="match status" value="1"/>
</dbReference>
<dbReference type="InterPro" id="IPR011032">
    <property type="entry name" value="GroES-like_sf"/>
</dbReference>
<evidence type="ECO:0000256" key="7">
    <source>
        <dbReference type="RuleBase" id="RU361277"/>
    </source>
</evidence>
<dbReference type="GO" id="GO:0004022">
    <property type="term" value="F:alcohol dehydrogenase (NAD+) activity"/>
    <property type="evidence" value="ECO:0007669"/>
    <property type="project" value="TreeGrafter"/>
</dbReference>
<evidence type="ECO:0000256" key="6">
    <source>
        <dbReference type="ARBA" id="ARBA00023027"/>
    </source>
</evidence>
<dbReference type="Pfam" id="PF08240">
    <property type="entry name" value="ADH_N"/>
    <property type="match status" value="1"/>
</dbReference>
<dbReference type="PANTHER" id="PTHR42940">
    <property type="entry name" value="ALCOHOL DEHYDROGENASE 1-RELATED"/>
    <property type="match status" value="1"/>
</dbReference>
<dbReference type="PROSITE" id="PS00059">
    <property type="entry name" value="ADH_ZINC"/>
    <property type="match status" value="1"/>
</dbReference>
<evidence type="ECO:0000256" key="5">
    <source>
        <dbReference type="ARBA" id="ARBA00023002"/>
    </source>
</evidence>
<feature type="domain" description="Enoyl reductase (ER)" evidence="8">
    <location>
        <begin position="11"/>
        <end position="331"/>
    </location>
</feature>
<organism evidence="9 10">
    <name type="scientific">Polysphondylium violaceum</name>
    <dbReference type="NCBI Taxonomy" id="133409"/>
    <lineage>
        <taxon>Eukaryota</taxon>
        <taxon>Amoebozoa</taxon>
        <taxon>Evosea</taxon>
        <taxon>Eumycetozoa</taxon>
        <taxon>Dictyostelia</taxon>
        <taxon>Dictyosteliales</taxon>
        <taxon>Dictyosteliaceae</taxon>
        <taxon>Polysphondylium</taxon>
    </lineage>
</organism>
<name>A0A8J4PYH5_9MYCE</name>
<keyword evidence="4 7" id="KW-0862">Zinc</keyword>
<dbReference type="InterPro" id="IPR036291">
    <property type="entry name" value="NAD(P)-bd_dom_sf"/>
</dbReference>
<dbReference type="PANTHER" id="PTHR42940:SF7">
    <property type="entry name" value="ALCOHOL DEHYDROGENASE-LIKE N-TERMINAL DOMAIN-CONTAINING PROTEIN"/>
    <property type="match status" value="1"/>
</dbReference>
<keyword evidence="6" id="KW-0520">NAD</keyword>
<dbReference type="Pfam" id="PF00107">
    <property type="entry name" value="ADH_zinc_N"/>
    <property type="match status" value="1"/>
</dbReference>
<comment type="similarity">
    <text evidence="2 7">Belongs to the zinc-containing alcohol dehydrogenase family.</text>
</comment>
<proteinExistence type="inferred from homology"/>
<dbReference type="InterPro" id="IPR013149">
    <property type="entry name" value="ADH-like_C"/>
</dbReference>
<dbReference type="InterPro" id="IPR002328">
    <property type="entry name" value="ADH_Zn_CS"/>
</dbReference>
<evidence type="ECO:0000256" key="3">
    <source>
        <dbReference type="ARBA" id="ARBA00022723"/>
    </source>
</evidence>
<dbReference type="Gene3D" id="3.90.180.10">
    <property type="entry name" value="Medium-chain alcohol dehydrogenases, catalytic domain"/>
    <property type="match status" value="1"/>
</dbReference>
<reference evidence="9" key="1">
    <citation type="submission" date="2020-01" db="EMBL/GenBank/DDBJ databases">
        <title>Development of genomics and gene disruption for Polysphondylium violaceum indicates a role for the polyketide synthase stlB in stalk morphogenesis.</title>
        <authorList>
            <person name="Narita B."/>
            <person name="Kawabe Y."/>
            <person name="Kin K."/>
            <person name="Saito T."/>
            <person name="Gibbs R."/>
            <person name="Kuspa A."/>
            <person name="Muzny D."/>
            <person name="Queller D."/>
            <person name="Richards S."/>
            <person name="Strassman J."/>
            <person name="Sucgang R."/>
            <person name="Worley K."/>
            <person name="Schaap P."/>
        </authorList>
    </citation>
    <scope>NUCLEOTIDE SEQUENCE</scope>
    <source>
        <strain evidence="9">QSvi11</strain>
    </source>
</reference>
<dbReference type="InterPro" id="IPR020843">
    <property type="entry name" value="ER"/>
</dbReference>
<protein>
    <recommendedName>
        <fullName evidence="8">Enoyl reductase (ER) domain-containing protein</fullName>
    </recommendedName>
</protein>
<evidence type="ECO:0000313" key="10">
    <source>
        <dbReference type="Proteomes" id="UP000695562"/>
    </source>
</evidence>
<dbReference type="AlphaFoldDB" id="A0A8J4PYH5"/>
<dbReference type="SMART" id="SM00829">
    <property type="entry name" value="PKS_ER"/>
    <property type="match status" value="1"/>
</dbReference>
<dbReference type="InterPro" id="IPR013154">
    <property type="entry name" value="ADH-like_N"/>
</dbReference>
<keyword evidence="5" id="KW-0560">Oxidoreductase</keyword>
<dbReference type="GO" id="GO:0005737">
    <property type="term" value="C:cytoplasm"/>
    <property type="evidence" value="ECO:0007669"/>
    <property type="project" value="TreeGrafter"/>
</dbReference>
<dbReference type="EMBL" id="AJWJ01000066">
    <property type="protein sequence ID" value="KAF2076296.1"/>
    <property type="molecule type" value="Genomic_DNA"/>
</dbReference>
<dbReference type="GO" id="GO:0008270">
    <property type="term" value="F:zinc ion binding"/>
    <property type="evidence" value="ECO:0007669"/>
    <property type="project" value="InterPro"/>
</dbReference>
<comment type="caution">
    <text evidence="9">The sequence shown here is derived from an EMBL/GenBank/DDBJ whole genome shotgun (WGS) entry which is preliminary data.</text>
</comment>
<comment type="cofactor">
    <cofactor evidence="1 7">
        <name>Zn(2+)</name>
        <dbReference type="ChEBI" id="CHEBI:29105"/>
    </cofactor>
</comment>